<evidence type="ECO:0000313" key="3">
    <source>
        <dbReference type="EMBL" id="AIT74468.1"/>
    </source>
</evidence>
<feature type="domain" description="T4 y05I-like putative transcription factor C-terminal" evidence="1">
    <location>
        <begin position="108"/>
        <end position="177"/>
    </location>
</feature>
<reference evidence="3 4" key="1">
    <citation type="submission" date="2014-09" db="EMBL/GenBank/DDBJ databases">
        <title>Complete Genome Sequences of T4-like Bacteriophages RB3, RB5, RB6, RB7, RB9, RB10, RB27, RB33, RB55, RB59, and RB68.</title>
        <authorList>
            <person name="Yaung S.J."/>
            <person name="Esvelt K.M."/>
            <person name="Church G.M."/>
        </authorList>
    </citation>
    <scope>NUCLEOTIDE SEQUENCE [LARGE SCALE GENOMIC DNA]</scope>
</reference>
<protein>
    <submittedName>
        <fullName evidence="3">Uncharacterized protein</fullName>
    </submittedName>
</protein>
<name>A0A097J5M5_BPR27</name>
<dbReference type="Pfam" id="PF24449">
    <property type="entry name" value="T4_y05I_N"/>
    <property type="match status" value="1"/>
</dbReference>
<evidence type="ECO:0000259" key="1">
    <source>
        <dbReference type="Pfam" id="PF24448"/>
    </source>
</evidence>
<evidence type="ECO:0000313" key="4">
    <source>
        <dbReference type="Proteomes" id="UP000029932"/>
    </source>
</evidence>
<feature type="domain" description="T4 y05I-like putative transcription factor N-terminal" evidence="2">
    <location>
        <begin position="4"/>
        <end position="100"/>
    </location>
</feature>
<sequence length="180" mass="20040">MKAVIETTDLFGDLVIEKRGNVYVLTQEDDSITILPMELAAILSYAPSGVTGVTNITDDLQVRFYRGLYGGNIETEFMCLSINNWATFVVKVKEFLESETVETSEKAKLQWAKDRGANIINPVAANYTTTLDVKTSYEDGDVVLVRQIDDSRAHIVTFTKDEAIALKTYLDSVIPTMISK</sequence>
<dbReference type="InterPro" id="IPR057819">
    <property type="entry name" value="T4_y05I_N"/>
</dbReference>
<dbReference type="RefSeq" id="YP_009102306.1">
    <property type="nucleotide sequence ID" value="NC_025448.1"/>
</dbReference>
<dbReference type="InterPro" id="IPR057820">
    <property type="entry name" value="T4_y05I_C"/>
</dbReference>
<organism evidence="3 4">
    <name type="scientific">Enterobacteria phage RB27</name>
    <name type="common">Bacteriophage RB27</name>
    <dbReference type="NCBI Taxonomy" id="69609"/>
    <lineage>
        <taxon>Viruses</taxon>
        <taxon>Duplodnaviria</taxon>
        <taxon>Heunggongvirae</taxon>
        <taxon>Uroviricota</taxon>
        <taxon>Caudoviricetes</taxon>
        <taxon>Pantevenvirales</taxon>
        <taxon>Straboviridae</taxon>
        <taxon>Tevenvirinae</taxon>
        <taxon>Tequatrovirus</taxon>
        <taxon>Tequatrovirus RB27</taxon>
    </lineage>
</organism>
<dbReference type="Pfam" id="PF24448">
    <property type="entry name" value="T4_y05I_C"/>
    <property type="match status" value="1"/>
</dbReference>
<organismHost>
    <name type="scientific">Escherichia coli</name>
    <dbReference type="NCBI Taxonomy" id="562"/>
</organismHost>
<dbReference type="GeneID" id="22113090"/>
<accession>A0A097J5M5</accession>
<dbReference type="Proteomes" id="UP000029932">
    <property type="component" value="Segment"/>
</dbReference>
<keyword evidence="4" id="KW-1185">Reference proteome</keyword>
<gene>
    <name evidence="3" type="ORF">RB27_101</name>
</gene>
<dbReference type="EMBL" id="KM607000">
    <property type="protein sequence ID" value="AIT74468.1"/>
    <property type="molecule type" value="Genomic_DNA"/>
</dbReference>
<evidence type="ECO:0000259" key="2">
    <source>
        <dbReference type="Pfam" id="PF24449"/>
    </source>
</evidence>
<proteinExistence type="predicted"/>
<dbReference type="KEGG" id="vg:22113090"/>